<dbReference type="EMBL" id="JAUSVF010000001">
    <property type="protein sequence ID" value="MDQ0320268.1"/>
    <property type="molecule type" value="Genomic_DNA"/>
</dbReference>
<keyword evidence="1 2" id="KW-0238">DNA-binding</keyword>
<dbReference type="Pfam" id="PF25872">
    <property type="entry name" value="HTH_77"/>
    <property type="match status" value="1"/>
</dbReference>
<dbReference type="SMART" id="SM00382">
    <property type="entry name" value="AAA"/>
    <property type="match status" value="1"/>
</dbReference>
<accession>A0ABU0BPV4</accession>
<dbReference type="RefSeq" id="WP_307229875.1">
    <property type="nucleotide sequence ID" value="NZ_JAUSVF010000001.1"/>
</dbReference>
<dbReference type="InterPro" id="IPR036388">
    <property type="entry name" value="WH-like_DNA-bd_sf"/>
</dbReference>
<dbReference type="CDD" id="cd00383">
    <property type="entry name" value="trans_reg_C"/>
    <property type="match status" value="1"/>
</dbReference>
<organism evidence="4 5">
    <name type="scientific">Pararhizobium capsulatum DSM 1112</name>
    <dbReference type="NCBI Taxonomy" id="1121113"/>
    <lineage>
        <taxon>Bacteria</taxon>
        <taxon>Pseudomonadati</taxon>
        <taxon>Pseudomonadota</taxon>
        <taxon>Alphaproteobacteria</taxon>
        <taxon>Hyphomicrobiales</taxon>
        <taxon>Rhizobiaceae</taxon>
        <taxon>Rhizobium/Agrobacterium group</taxon>
        <taxon>Pararhizobium</taxon>
    </lineage>
</organism>
<dbReference type="InterPro" id="IPR003593">
    <property type="entry name" value="AAA+_ATPase"/>
</dbReference>
<dbReference type="Gene3D" id="3.40.50.300">
    <property type="entry name" value="P-loop containing nucleotide triphosphate hydrolases"/>
    <property type="match status" value="1"/>
</dbReference>
<dbReference type="PANTHER" id="PTHR47691">
    <property type="entry name" value="REGULATOR-RELATED"/>
    <property type="match status" value="1"/>
</dbReference>
<evidence type="ECO:0000313" key="5">
    <source>
        <dbReference type="Proteomes" id="UP001230207"/>
    </source>
</evidence>
<reference evidence="4 5" key="1">
    <citation type="submission" date="2023-07" db="EMBL/GenBank/DDBJ databases">
        <title>Genomic Encyclopedia of Type Strains, Phase IV (KMG-IV): sequencing the most valuable type-strain genomes for metagenomic binning, comparative biology and taxonomic classification.</title>
        <authorList>
            <person name="Goeker M."/>
        </authorList>
    </citation>
    <scope>NUCLEOTIDE SEQUENCE [LARGE SCALE GENOMIC DNA]</scope>
    <source>
        <strain evidence="4 5">DSM 1112</strain>
    </source>
</reference>
<dbReference type="Pfam" id="PF00931">
    <property type="entry name" value="NB-ARC"/>
    <property type="match status" value="1"/>
</dbReference>
<dbReference type="Proteomes" id="UP001230207">
    <property type="component" value="Unassembled WGS sequence"/>
</dbReference>
<dbReference type="PROSITE" id="PS51755">
    <property type="entry name" value="OMPR_PHOB"/>
    <property type="match status" value="1"/>
</dbReference>
<dbReference type="Gene3D" id="1.10.10.10">
    <property type="entry name" value="Winged helix-like DNA-binding domain superfamily/Winged helix DNA-binding domain"/>
    <property type="match status" value="1"/>
</dbReference>
<dbReference type="SUPFAM" id="SSF46894">
    <property type="entry name" value="C-terminal effector domain of the bipartite response regulators"/>
    <property type="match status" value="1"/>
</dbReference>
<dbReference type="InterPro" id="IPR002182">
    <property type="entry name" value="NB-ARC"/>
</dbReference>
<proteinExistence type="predicted"/>
<dbReference type="SMART" id="SM00862">
    <property type="entry name" value="Trans_reg_C"/>
    <property type="match status" value="1"/>
</dbReference>
<dbReference type="InterPro" id="IPR058852">
    <property type="entry name" value="HTH_77"/>
</dbReference>
<dbReference type="InterPro" id="IPR016032">
    <property type="entry name" value="Sig_transdc_resp-reg_C-effctor"/>
</dbReference>
<feature type="domain" description="OmpR/PhoB-type" evidence="3">
    <location>
        <begin position="9"/>
        <end position="107"/>
    </location>
</feature>
<dbReference type="InterPro" id="IPR027417">
    <property type="entry name" value="P-loop_NTPase"/>
</dbReference>
<dbReference type="InterPro" id="IPR001867">
    <property type="entry name" value="OmpR/PhoB-type_DNA-bd"/>
</dbReference>
<keyword evidence="5" id="KW-1185">Reference proteome</keyword>
<gene>
    <name evidence="4" type="ORF">QO002_002406</name>
</gene>
<evidence type="ECO:0000313" key="4">
    <source>
        <dbReference type="EMBL" id="MDQ0320268.1"/>
    </source>
</evidence>
<dbReference type="Pfam" id="PF00486">
    <property type="entry name" value="Trans_reg_C"/>
    <property type="match status" value="1"/>
</dbReference>
<protein>
    <submittedName>
        <fullName evidence="4">ATPase/DNA-binding winged helix-turn-helix (WHTH) protein</fullName>
    </submittedName>
</protein>
<dbReference type="SUPFAM" id="SSF52540">
    <property type="entry name" value="P-loop containing nucleoside triphosphate hydrolases"/>
    <property type="match status" value="1"/>
</dbReference>
<feature type="DNA-binding region" description="OmpR/PhoB-type" evidence="2">
    <location>
        <begin position="9"/>
        <end position="107"/>
    </location>
</feature>
<dbReference type="PRINTS" id="PR00364">
    <property type="entry name" value="DISEASERSIST"/>
</dbReference>
<evidence type="ECO:0000256" key="2">
    <source>
        <dbReference type="PROSITE-ProRule" id="PRU01091"/>
    </source>
</evidence>
<sequence>MAIAEEPAFDELSFGPFNLHVAQRLLTKDSAPVELGARALDILIVLTASPNKTVSKQDLISLVWPDVIVEEGSLRFQMNSLRKALGDGLAGARYITTVAGRGYCFVAPLARSDRLKAKASTQTGFQHANLPSRLSRMVGRNDDVLKLSAQVVASRFVTIVGPGGIGKTTVAVAVGHHLNETFAGATLFVDLGMIGDANLVATTVASLLGLSVGAGDATSSIVAFLRDKRILLILDTCEHVLDAVATVAAGLVEAASEVHILATSREALRTDGERVYRLDSLGYPSENVAVTAAVIQEYPATRLFVERAVASDAHLDIADTDAPLIGNLCRKLEGVPLAIELAARHVEAYGLHQTSVLLNEHLSLRWPGSRTAPPRQRTLQATLDWSYELLSQLERTVLRRLAIFVGNFTLDAAGEIVASADLDRQSVFGAIDSLIAKSMVAVRPIGAMLRYRLLDTTRSYALEIPIGEAECFDLALRHVVYCGRWLEQIAPDWVDLASGTERASHFDAVGNVRAALEWCFGDTGDLNAGVILAATAAPAFLAMSLLSECHHWSERAIEALDDVTRAVLTRCIFKQSSGLRLPICREKVKRPCWR</sequence>
<comment type="caution">
    <text evidence="4">The sequence shown here is derived from an EMBL/GenBank/DDBJ whole genome shotgun (WGS) entry which is preliminary data.</text>
</comment>
<name>A0ABU0BPV4_9HYPH</name>
<evidence type="ECO:0000259" key="3">
    <source>
        <dbReference type="PROSITE" id="PS51755"/>
    </source>
</evidence>
<dbReference type="PANTHER" id="PTHR47691:SF3">
    <property type="entry name" value="HTH-TYPE TRANSCRIPTIONAL REGULATOR RV0890C-RELATED"/>
    <property type="match status" value="1"/>
</dbReference>
<evidence type="ECO:0000256" key="1">
    <source>
        <dbReference type="ARBA" id="ARBA00023125"/>
    </source>
</evidence>